<dbReference type="InterPro" id="IPR001839">
    <property type="entry name" value="TGF-b_C"/>
</dbReference>
<dbReference type="AlphaFoldDB" id="A0AA88SZJ9"/>
<dbReference type="EMBL" id="JAVHJS010000005">
    <property type="protein sequence ID" value="KAK2857860.1"/>
    <property type="molecule type" value="Genomic_DNA"/>
</dbReference>
<dbReference type="FunFam" id="2.10.90.10:FF:000005">
    <property type="entry name" value="Inhibin beta A chain"/>
    <property type="match status" value="1"/>
</dbReference>
<dbReference type="GO" id="GO:0005615">
    <property type="term" value="C:extracellular space"/>
    <property type="evidence" value="ECO:0007669"/>
    <property type="project" value="TreeGrafter"/>
</dbReference>
<keyword evidence="14" id="KW-1185">Reference proteome</keyword>
<evidence type="ECO:0000256" key="11">
    <source>
        <dbReference type="RuleBase" id="RU000354"/>
    </source>
</evidence>
<keyword evidence="8" id="KW-1015">Disulfide bond</keyword>
<feature type="domain" description="TGF-beta family profile" evidence="12">
    <location>
        <begin position="275"/>
        <end position="392"/>
    </location>
</feature>
<dbReference type="Pfam" id="PF00019">
    <property type="entry name" value="TGF_beta"/>
    <property type="match status" value="1"/>
</dbReference>
<evidence type="ECO:0000256" key="5">
    <source>
        <dbReference type="ARBA" id="ARBA00022702"/>
    </source>
</evidence>
<dbReference type="GO" id="GO:0005179">
    <property type="term" value="F:hormone activity"/>
    <property type="evidence" value="ECO:0007669"/>
    <property type="project" value="UniProtKB-KW"/>
</dbReference>
<dbReference type="InterPro" id="IPR001111">
    <property type="entry name" value="TGF-b_propeptide"/>
</dbReference>
<comment type="caution">
    <text evidence="13">The sequence shown here is derived from an EMBL/GenBank/DDBJ whole genome shotgun (WGS) entry which is preliminary data.</text>
</comment>
<name>A0AA88SZJ9_TACVA</name>
<evidence type="ECO:0000256" key="7">
    <source>
        <dbReference type="ARBA" id="ARBA00023030"/>
    </source>
</evidence>
<sequence>MWSALAPTSFAYPAVWAYLCGDGWRGFVVTSLVLLSALVPEGLGGVTGCTTCGVQQIVKGSEEQFLIELAKKQILSKLHLRERPNITQTLPRAALATALRKLHAGRVRADGTVELENNLASVQHTDQAYEIVSFANIDDLDSKGINSILTFQFLQEQGRHIQVLQSSLWVYVHPANSSSLASRVSAQVYLSDGNNGNRTLLLQRSIEVAQGGWQSFPITRTMQAFLDGGEQSLQLEVHCNVGGQNLCRQSGVDASQRSYLVAQVQLRDDDPKHTVRKRSLSCGDDVSVCCKKDFYIKFQDIQWQDWIIAPEGYHMNYCMGQCPQHLAGSPGIASSFHATVFSQLKANGIHTAVSSCCVPIQRRPLSMVYFNSQHSIVKTDVPDMIVESCGCT</sequence>
<comment type="function">
    <text evidence="1">Inhibins and activins inhibit and activate, respectively, the secretion of follitropin by the pituitary gland. Inhibins/activins are involved in regulating a number of diverse functions such as hypothalamic and pituitary hormone secretion, gonadal hormone secretion, germ cell development and maturation, erythroid differentiation, insulin secretion, nerve cell survival, embryonic axial development or bone growth, depending on their subunit composition. Inhibins appear to oppose the functions of activins.</text>
</comment>
<dbReference type="InterPro" id="IPR001318">
    <property type="entry name" value="Inhibin_betaC"/>
</dbReference>
<keyword evidence="5" id="KW-0372">Hormone</keyword>
<comment type="subunit">
    <text evidence="10">Homodimeric or heterodimeric through association with alpha and beta subunits, linked by one or more disulfide bonds. Inhibins are heterodimers of one alpha and one beta subunit. Activins are homo- or heterodimers of beta subunits only.</text>
</comment>
<evidence type="ECO:0000256" key="8">
    <source>
        <dbReference type="ARBA" id="ARBA00023157"/>
    </source>
</evidence>
<dbReference type="Pfam" id="PF00688">
    <property type="entry name" value="TGFb_propeptide"/>
    <property type="match status" value="1"/>
</dbReference>
<evidence type="ECO:0000256" key="6">
    <source>
        <dbReference type="ARBA" id="ARBA00022729"/>
    </source>
</evidence>
<dbReference type="CDD" id="cd19406">
    <property type="entry name" value="TGF_beta_INHBC_E"/>
    <property type="match status" value="1"/>
</dbReference>
<dbReference type="PROSITE" id="PS51362">
    <property type="entry name" value="TGF_BETA_2"/>
    <property type="match status" value="1"/>
</dbReference>
<proteinExistence type="inferred from homology"/>
<dbReference type="PANTHER" id="PTHR11848:SF6">
    <property type="entry name" value="INHIBIN BETA E CHAIN"/>
    <property type="match status" value="1"/>
</dbReference>
<evidence type="ECO:0000256" key="4">
    <source>
        <dbReference type="ARBA" id="ARBA00022525"/>
    </source>
</evidence>
<evidence type="ECO:0000259" key="12">
    <source>
        <dbReference type="PROSITE" id="PS51362"/>
    </source>
</evidence>
<dbReference type="Gene3D" id="2.60.120.970">
    <property type="match status" value="1"/>
</dbReference>
<keyword evidence="4" id="KW-0964">Secreted</keyword>
<reference evidence="13" key="1">
    <citation type="submission" date="2023-08" db="EMBL/GenBank/DDBJ databases">
        <title>Pelteobagrus vachellii genome.</title>
        <authorList>
            <person name="Liu H."/>
        </authorList>
    </citation>
    <scope>NUCLEOTIDE SEQUENCE</scope>
    <source>
        <strain evidence="13">PRFRI_2022a</strain>
        <tissue evidence="13">Muscle</tissue>
    </source>
</reference>
<dbReference type="Proteomes" id="UP001187315">
    <property type="component" value="Unassembled WGS sequence"/>
</dbReference>
<gene>
    <name evidence="13" type="ORF">Q7C36_005779</name>
</gene>
<dbReference type="SMART" id="SM00204">
    <property type="entry name" value="TGFB"/>
    <property type="match status" value="1"/>
</dbReference>
<evidence type="ECO:0000313" key="13">
    <source>
        <dbReference type="EMBL" id="KAK2857860.1"/>
    </source>
</evidence>
<evidence type="ECO:0000256" key="9">
    <source>
        <dbReference type="ARBA" id="ARBA00023180"/>
    </source>
</evidence>
<accession>A0AA88SZJ9</accession>
<evidence type="ECO:0000256" key="10">
    <source>
        <dbReference type="ARBA" id="ARBA00026046"/>
    </source>
</evidence>
<dbReference type="GO" id="GO:0008083">
    <property type="term" value="F:growth factor activity"/>
    <property type="evidence" value="ECO:0007669"/>
    <property type="project" value="UniProtKB-KW"/>
</dbReference>
<comment type="similarity">
    <text evidence="3 11">Belongs to the TGF-beta family.</text>
</comment>
<dbReference type="PRINTS" id="PR00672">
    <property type="entry name" value="INHIBINBC"/>
</dbReference>
<evidence type="ECO:0000256" key="2">
    <source>
        <dbReference type="ARBA" id="ARBA00004613"/>
    </source>
</evidence>
<keyword evidence="6" id="KW-0732">Signal</keyword>
<dbReference type="PROSITE" id="PS00250">
    <property type="entry name" value="TGF_BETA_1"/>
    <property type="match status" value="1"/>
</dbReference>
<dbReference type="GO" id="GO:0005125">
    <property type="term" value="F:cytokine activity"/>
    <property type="evidence" value="ECO:0007669"/>
    <property type="project" value="TreeGrafter"/>
</dbReference>
<evidence type="ECO:0000256" key="3">
    <source>
        <dbReference type="ARBA" id="ARBA00006656"/>
    </source>
</evidence>
<organism evidence="13 14">
    <name type="scientific">Tachysurus vachellii</name>
    <name type="common">Darkbarbel catfish</name>
    <name type="synonym">Pelteobagrus vachellii</name>
    <dbReference type="NCBI Taxonomy" id="175792"/>
    <lineage>
        <taxon>Eukaryota</taxon>
        <taxon>Metazoa</taxon>
        <taxon>Chordata</taxon>
        <taxon>Craniata</taxon>
        <taxon>Vertebrata</taxon>
        <taxon>Euteleostomi</taxon>
        <taxon>Actinopterygii</taxon>
        <taxon>Neopterygii</taxon>
        <taxon>Teleostei</taxon>
        <taxon>Ostariophysi</taxon>
        <taxon>Siluriformes</taxon>
        <taxon>Bagridae</taxon>
        <taxon>Tachysurus</taxon>
    </lineage>
</organism>
<keyword evidence="9" id="KW-0325">Glycoprotein</keyword>
<protein>
    <recommendedName>
        <fullName evidence="12">TGF-beta family profile domain-containing protein</fullName>
    </recommendedName>
</protein>
<evidence type="ECO:0000313" key="14">
    <source>
        <dbReference type="Proteomes" id="UP001187315"/>
    </source>
</evidence>
<dbReference type="FunFam" id="2.60.120.970:FF:000028">
    <property type="entry name" value="Inhibin subunit beta C"/>
    <property type="match status" value="1"/>
</dbReference>
<dbReference type="Gene3D" id="2.10.90.10">
    <property type="entry name" value="Cystine-knot cytokines"/>
    <property type="match status" value="1"/>
</dbReference>
<comment type="subcellular location">
    <subcellularLocation>
        <location evidence="2">Secreted</location>
    </subcellularLocation>
</comment>
<keyword evidence="7 11" id="KW-0339">Growth factor</keyword>
<dbReference type="PANTHER" id="PTHR11848">
    <property type="entry name" value="TGF-BETA FAMILY"/>
    <property type="match status" value="1"/>
</dbReference>
<dbReference type="InterPro" id="IPR015615">
    <property type="entry name" value="TGF-beta-rel"/>
</dbReference>
<evidence type="ECO:0000256" key="1">
    <source>
        <dbReference type="ARBA" id="ARBA00002588"/>
    </source>
</evidence>
<dbReference type="InterPro" id="IPR017948">
    <property type="entry name" value="TGFb_CS"/>
</dbReference>
<dbReference type="InterPro" id="IPR029034">
    <property type="entry name" value="Cystine-knot_cytokine"/>
</dbReference>
<dbReference type="SUPFAM" id="SSF57501">
    <property type="entry name" value="Cystine-knot cytokines"/>
    <property type="match status" value="1"/>
</dbReference>